<dbReference type="RefSeq" id="WP_015183454.1">
    <property type="nucleotide sequence ID" value="NC_019738.1"/>
</dbReference>
<feature type="compositionally biased region" description="Polar residues" evidence="1">
    <location>
        <begin position="537"/>
        <end position="556"/>
    </location>
</feature>
<sequence length="838" mass="92218">MSSNLSRIDPVAVAQEFHISVTPLGEDEYLVRIERVAPGVPLAEEQVHWPVEHWLSQARQLMNDPLLGLLQGGGAFTEDVFFLSEWDEPANPSTQNLVELGHELYNALFQGSLRDSWMMAQAIAQNQRQVLRLRLGLKGTRLPRLPWEVMHAGDRPLATGIDVAFSRYQLGPGLWNPTQRFLSSPNQPLKILMVISGPSDQEMLELAQEASHLQEELQRRTPNGPPAIQLTVLEQPGREQLTQALEQGQYQVFHYAGHSNLGDSGGDVYLVSNRTGLTETLNGDDLAGLLVNNGVQLAVFNSCRGAYTATSKAIENGKERNLAEALVKRGIPGVLAMAERIPDEVALTLTRLLYRNLNQGYPIDLSLSRARQGLISAYGSNQLYWALPVLYLHPEFDGFLSNDTQEKREELFVIPELPDTPLVPKTEDIIFTRSARPPLPPDDEDELDSFFLDLKGSDAPDEENPADFIRGLLNQIEPSSPPTPEVVRPHIEADQGAQNRSEAVSWELPAHASDPTPTAQGESITASSGATGASSAQPDTRTSTTQAVEQRPSQGVNRGWQKLRGIPRVWLVIGAMGALAIALLGFLIFQNRNPQIGDMTQQNPSTPTLPTDGTKSSLAKLDTPNVTAIAIEQFSQENIPTGLNAVEELLNREALPPAEAALAAVPVTKLDDPAVSFLRGRLAWQSLKKEQSERGSKNYDLSDARKYWEMARKGNPKSVPYLAALGFAYYTEGNYGRANNAWFEALQLKTASQSGGNVPQATPDQETLTIYAGLALGLRQEAQKQPTAQRASLLSKSLNMRQYVLSNDPVNFQPDALSQNWLWTEKAIQDWRSLLAAK</sequence>
<evidence type="ECO:0000313" key="4">
    <source>
        <dbReference type="EMBL" id="AFZ19312.1"/>
    </source>
</evidence>
<accession>K9WIF2</accession>
<feature type="region of interest" description="Disordered" evidence="1">
    <location>
        <begin position="510"/>
        <end position="557"/>
    </location>
</feature>
<gene>
    <name evidence="4" type="ORF">Mic7113_3588</name>
</gene>
<feature type="compositionally biased region" description="Low complexity" evidence="1">
    <location>
        <begin position="525"/>
        <end position="536"/>
    </location>
</feature>
<protein>
    <recommendedName>
        <fullName evidence="3">CHAT domain-containing protein</fullName>
    </recommendedName>
</protein>
<dbReference type="AlphaFoldDB" id="K9WIF2"/>
<evidence type="ECO:0000256" key="1">
    <source>
        <dbReference type="SAM" id="MobiDB-lite"/>
    </source>
</evidence>
<dbReference type="PATRIC" id="fig|1173027.3.peg.3947"/>
<dbReference type="SUPFAM" id="SSF48452">
    <property type="entry name" value="TPR-like"/>
    <property type="match status" value="1"/>
</dbReference>
<feature type="domain" description="CHAT" evidence="3">
    <location>
        <begin position="99"/>
        <end position="390"/>
    </location>
</feature>
<proteinExistence type="predicted"/>
<dbReference type="KEGG" id="mic:Mic7113_3588"/>
<dbReference type="HOGENOM" id="CLU_336721_0_0_3"/>
<dbReference type="Pfam" id="PF12770">
    <property type="entry name" value="CHAT"/>
    <property type="match status" value="1"/>
</dbReference>
<keyword evidence="2" id="KW-0472">Membrane</keyword>
<dbReference type="InterPro" id="IPR011990">
    <property type="entry name" value="TPR-like_helical_dom_sf"/>
</dbReference>
<dbReference type="InterPro" id="IPR024983">
    <property type="entry name" value="CHAT_dom"/>
</dbReference>
<evidence type="ECO:0000256" key="2">
    <source>
        <dbReference type="SAM" id="Phobius"/>
    </source>
</evidence>
<feature type="transmembrane region" description="Helical" evidence="2">
    <location>
        <begin position="569"/>
        <end position="589"/>
    </location>
</feature>
<keyword evidence="5" id="KW-1185">Reference proteome</keyword>
<evidence type="ECO:0000313" key="5">
    <source>
        <dbReference type="Proteomes" id="UP000010471"/>
    </source>
</evidence>
<feature type="region of interest" description="Disordered" evidence="1">
    <location>
        <begin position="598"/>
        <end position="618"/>
    </location>
</feature>
<keyword evidence="2" id="KW-0812">Transmembrane</keyword>
<feature type="compositionally biased region" description="Polar residues" evidence="1">
    <location>
        <begin position="515"/>
        <end position="524"/>
    </location>
</feature>
<organism evidence="4 5">
    <name type="scientific">Allocoleopsis franciscana PCC 7113</name>
    <dbReference type="NCBI Taxonomy" id="1173027"/>
    <lineage>
        <taxon>Bacteria</taxon>
        <taxon>Bacillati</taxon>
        <taxon>Cyanobacteriota</taxon>
        <taxon>Cyanophyceae</taxon>
        <taxon>Coleofasciculales</taxon>
        <taxon>Coleofasciculaceae</taxon>
        <taxon>Allocoleopsis</taxon>
        <taxon>Allocoleopsis franciscana</taxon>
    </lineage>
</organism>
<feature type="compositionally biased region" description="Polar residues" evidence="1">
    <location>
        <begin position="598"/>
        <end position="617"/>
    </location>
</feature>
<dbReference type="EMBL" id="CP003630">
    <property type="protein sequence ID" value="AFZ19312.1"/>
    <property type="molecule type" value="Genomic_DNA"/>
</dbReference>
<dbReference type="STRING" id="1173027.Mic7113_3588"/>
<dbReference type="Proteomes" id="UP000010471">
    <property type="component" value="Chromosome"/>
</dbReference>
<evidence type="ECO:0000259" key="3">
    <source>
        <dbReference type="Pfam" id="PF12770"/>
    </source>
</evidence>
<dbReference type="eggNOG" id="COG4995">
    <property type="taxonomic scope" value="Bacteria"/>
</dbReference>
<keyword evidence="2" id="KW-1133">Transmembrane helix</keyword>
<name>K9WIF2_9CYAN</name>
<reference evidence="4 5" key="1">
    <citation type="submission" date="2012-06" db="EMBL/GenBank/DDBJ databases">
        <title>Finished chromosome of genome of Microcoleus sp. PCC 7113.</title>
        <authorList>
            <consortium name="US DOE Joint Genome Institute"/>
            <person name="Gugger M."/>
            <person name="Coursin T."/>
            <person name="Rippka R."/>
            <person name="Tandeau De Marsac N."/>
            <person name="Huntemann M."/>
            <person name="Wei C.-L."/>
            <person name="Han J."/>
            <person name="Detter J.C."/>
            <person name="Han C."/>
            <person name="Tapia R."/>
            <person name="Chen A."/>
            <person name="Kyrpides N."/>
            <person name="Mavromatis K."/>
            <person name="Markowitz V."/>
            <person name="Szeto E."/>
            <person name="Ivanova N."/>
            <person name="Pagani I."/>
            <person name="Pati A."/>
            <person name="Goodwin L."/>
            <person name="Nordberg H.P."/>
            <person name="Cantor M.N."/>
            <person name="Hua S.X."/>
            <person name="Woyke T."/>
            <person name="Kerfeld C.A."/>
        </authorList>
    </citation>
    <scope>NUCLEOTIDE SEQUENCE [LARGE SCALE GENOMIC DNA]</scope>
    <source>
        <strain evidence="4 5">PCC 7113</strain>
    </source>
</reference>
<dbReference type="Gene3D" id="1.25.40.10">
    <property type="entry name" value="Tetratricopeptide repeat domain"/>
    <property type="match status" value="1"/>
</dbReference>